<organism evidence="3 4">
    <name type="scientific">Thalassobacter stenotrophicus</name>
    <dbReference type="NCBI Taxonomy" id="266809"/>
    <lineage>
        <taxon>Bacteria</taxon>
        <taxon>Pseudomonadati</taxon>
        <taxon>Pseudomonadota</taxon>
        <taxon>Alphaproteobacteria</taxon>
        <taxon>Rhodobacterales</taxon>
        <taxon>Roseobacteraceae</taxon>
        <taxon>Thalassobacter</taxon>
    </lineage>
</organism>
<dbReference type="SUPFAM" id="SSF103481">
    <property type="entry name" value="Multidrug resistance efflux transporter EmrE"/>
    <property type="match status" value="2"/>
</dbReference>
<dbReference type="Gene3D" id="1.10.3730.20">
    <property type="match status" value="1"/>
</dbReference>
<feature type="transmembrane region" description="Helical" evidence="1">
    <location>
        <begin position="147"/>
        <end position="166"/>
    </location>
</feature>
<feature type="transmembrane region" description="Helical" evidence="1">
    <location>
        <begin position="241"/>
        <end position="257"/>
    </location>
</feature>
<proteinExistence type="predicted"/>
<dbReference type="PANTHER" id="PTHR22911:SF135">
    <property type="entry name" value="BLR4310 PROTEIN"/>
    <property type="match status" value="1"/>
</dbReference>
<feature type="transmembrane region" description="Helical" evidence="1">
    <location>
        <begin position="263"/>
        <end position="281"/>
    </location>
</feature>
<dbReference type="GO" id="GO:0016020">
    <property type="term" value="C:membrane"/>
    <property type="evidence" value="ECO:0007669"/>
    <property type="project" value="InterPro"/>
</dbReference>
<dbReference type="STRING" id="266809.PM03_16375"/>
<protein>
    <submittedName>
        <fullName evidence="3">Phosphonate utilization associated putative membrane protein</fullName>
    </submittedName>
</protein>
<evidence type="ECO:0000259" key="2">
    <source>
        <dbReference type="Pfam" id="PF00892"/>
    </source>
</evidence>
<feature type="domain" description="EamA" evidence="2">
    <location>
        <begin position="7"/>
        <end position="140"/>
    </location>
</feature>
<feature type="transmembrane region" description="Helical" evidence="1">
    <location>
        <begin position="178"/>
        <end position="198"/>
    </location>
</feature>
<evidence type="ECO:0000313" key="4">
    <source>
        <dbReference type="Proteomes" id="UP000051298"/>
    </source>
</evidence>
<dbReference type="RefSeq" id="WP_306434195.1">
    <property type="nucleotide sequence ID" value="NZ_CYRX01000009.1"/>
</dbReference>
<sequence>MMTDNLRGAALMAASMAAFTFNDALIKLVAETIPLFQMVFLRGVSATVLVALLAWRMGAFARPISRADRGLVALRILAEVCIFIPFIIALTHMPLANVTAILQAVPLTITLAGALFLGEAVGWRRWVAILVGFAGVLLIVRPGGDGFNIYALLALAAVAGITLRDVVTRKLSADVPSLQIAVWTALAICCLGFVGSLFRPWAPVSAFEGLQIVGASVFILGGYLFSIMVMRVGEIGFIAPFRYTALVWGLLLGWVVFGEWPDGLTLLGSGIIVATGIYTLWRERVHPAG</sequence>
<accession>A0A0P1EWI6</accession>
<name>A0A0P1EWI6_9RHOB</name>
<reference evidence="3 4" key="1">
    <citation type="submission" date="2015-09" db="EMBL/GenBank/DDBJ databases">
        <authorList>
            <consortium name="Swine Surveillance"/>
        </authorList>
    </citation>
    <scope>NUCLEOTIDE SEQUENCE [LARGE SCALE GENOMIC DNA]</scope>
    <source>
        <strain evidence="3 4">CECT 5294</strain>
    </source>
</reference>
<keyword evidence="1" id="KW-0472">Membrane</keyword>
<keyword evidence="1" id="KW-0812">Transmembrane</keyword>
<evidence type="ECO:0000313" key="3">
    <source>
        <dbReference type="EMBL" id="CUH59301.1"/>
    </source>
</evidence>
<feature type="transmembrane region" description="Helical" evidence="1">
    <location>
        <begin position="76"/>
        <end position="95"/>
    </location>
</feature>
<dbReference type="InterPro" id="IPR000620">
    <property type="entry name" value="EamA_dom"/>
</dbReference>
<dbReference type="EMBL" id="CYRX01000009">
    <property type="protein sequence ID" value="CUH59301.1"/>
    <property type="molecule type" value="Genomic_DNA"/>
</dbReference>
<feature type="transmembrane region" description="Helical" evidence="1">
    <location>
        <begin position="34"/>
        <end position="55"/>
    </location>
</feature>
<dbReference type="PANTHER" id="PTHR22911">
    <property type="entry name" value="ACYL-MALONYL CONDENSING ENZYME-RELATED"/>
    <property type="match status" value="1"/>
</dbReference>
<dbReference type="AlphaFoldDB" id="A0A0P1EWI6"/>
<evidence type="ECO:0000256" key="1">
    <source>
        <dbReference type="SAM" id="Phobius"/>
    </source>
</evidence>
<dbReference type="Pfam" id="PF00892">
    <property type="entry name" value="EamA"/>
    <property type="match status" value="2"/>
</dbReference>
<keyword evidence="1" id="KW-1133">Transmembrane helix</keyword>
<dbReference type="Proteomes" id="UP000051298">
    <property type="component" value="Unassembled WGS sequence"/>
</dbReference>
<gene>
    <name evidence="3" type="ORF">THS5294_00585</name>
</gene>
<feature type="transmembrane region" description="Helical" evidence="1">
    <location>
        <begin position="101"/>
        <end position="118"/>
    </location>
</feature>
<feature type="transmembrane region" description="Helical" evidence="1">
    <location>
        <begin position="125"/>
        <end position="141"/>
    </location>
</feature>
<dbReference type="InterPro" id="IPR037185">
    <property type="entry name" value="EmrE-like"/>
</dbReference>
<dbReference type="eggNOG" id="COG0697">
    <property type="taxonomic scope" value="Bacteria"/>
</dbReference>
<feature type="transmembrane region" description="Helical" evidence="1">
    <location>
        <begin position="210"/>
        <end position="229"/>
    </location>
</feature>
<feature type="domain" description="EamA" evidence="2">
    <location>
        <begin position="150"/>
        <end position="274"/>
    </location>
</feature>